<dbReference type="RefSeq" id="WP_200598194.1">
    <property type="nucleotide sequence ID" value="NZ_JAEPBG010000027.1"/>
</dbReference>
<feature type="transmembrane region" description="Helical" evidence="1">
    <location>
        <begin position="40"/>
        <end position="58"/>
    </location>
</feature>
<dbReference type="Proteomes" id="UP000622890">
    <property type="component" value="Unassembled WGS sequence"/>
</dbReference>
<protein>
    <submittedName>
        <fullName evidence="3">DUF4396 domain-containing protein</fullName>
    </submittedName>
</protein>
<keyword evidence="1" id="KW-1133">Transmembrane helix</keyword>
<sequence>MVPSWLHILSILILALGLLCAAIVLVDVIRHPQHMGIMNIVWPVTALFGTLITVWGYFRYGRLASSEAMMRAKKAGKEPPNKTDTPFPAMVAKGASHCGSGCCIGDICAEWLAFAAPGVAVWFGWHSIFSEKMYAVWVLDFIFAFVLGVAFQYFTIVPMRHLGKLEGIWQALKADTLSLTAWQVGMYCFMAVANFWLFRKVLGVRLEVNSPEFWFMMQIAMICGFITSYPVNWWLLKSGIKEKM</sequence>
<feature type="transmembrane region" description="Helical" evidence="1">
    <location>
        <begin position="134"/>
        <end position="156"/>
    </location>
</feature>
<keyword evidence="1" id="KW-0812">Transmembrane</keyword>
<feature type="transmembrane region" description="Helical" evidence="1">
    <location>
        <begin position="6"/>
        <end position="28"/>
    </location>
</feature>
<accession>A0A934SYD8</accession>
<dbReference type="AlphaFoldDB" id="A0A934SYD8"/>
<evidence type="ECO:0000313" key="4">
    <source>
        <dbReference type="Proteomes" id="UP000622890"/>
    </source>
</evidence>
<dbReference type="EMBL" id="JAEPBG010000027">
    <property type="protein sequence ID" value="MBK4738825.1"/>
    <property type="molecule type" value="Genomic_DNA"/>
</dbReference>
<organism evidence="3 4">
    <name type="scientific">Noviherbaspirillum pedocola</name>
    <dbReference type="NCBI Taxonomy" id="2801341"/>
    <lineage>
        <taxon>Bacteria</taxon>
        <taxon>Pseudomonadati</taxon>
        <taxon>Pseudomonadota</taxon>
        <taxon>Betaproteobacteria</taxon>
        <taxon>Burkholderiales</taxon>
        <taxon>Oxalobacteraceae</taxon>
        <taxon>Noviherbaspirillum</taxon>
    </lineage>
</organism>
<feature type="domain" description="DUF4396" evidence="2">
    <location>
        <begin position="90"/>
        <end position="241"/>
    </location>
</feature>
<dbReference type="InterPro" id="IPR025509">
    <property type="entry name" value="DUF4396"/>
</dbReference>
<evidence type="ECO:0000256" key="1">
    <source>
        <dbReference type="SAM" id="Phobius"/>
    </source>
</evidence>
<proteinExistence type="predicted"/>
<comment type="caution">
    <text evidence="3">The sequence shown here is derived from an EMBL/GenBank/DDBJ whole genome shotgun (WGS) entry which is preliminary data.</text>
</comment>
<evidence type="ECO:0000313" key="3">
    <source>
        <dbReference type="EMBL" id="MBK4738825.1"/>
    </source>
</evidence>
<reference evidence="3" key="1">
    <citation type="submission" date="2021-01" db="EMBL/GenBank/DDBJ databases">
        <title>Genome sequence of strain Noviherbaspirillum sp. DKR-6.</title>
        <authorList>
            <person name="Chaudhary D.K."/>
        </authorList>
    </citation>
    <scope>NUCLEOTIDE SEQUENCE</scope>
    <source>
        <strain evidence="3">DKR-6</strain>
    </source>
</reference>
<keyword evidence="1" id="KW-0472">Membrane</keyword>
<keyword evidence="4" id="KW-1185">Reference proteome</keyword>
<feature type="transmembrane region" description="Helical" evidence="1">
    <location>
        <begin position="213"/>
        <end position="236"/>
    </location>
</feature>
<name>A0A934SYD8_9BURK</name>
<gene>
    <name evidence="3" type="ORF">JJB74_29795</name>
</gene>
<dbReference type="Pfam" id="PF14342">
    <property type="entry name" value="DUF4396"/>
    <property type="match status" value="1"/>
</dbReference>
<evidence type="ECO:0000259" key="2">
    <source>
        <dbReference type="Pfam" id="PF14342"/>
    </source>
</evidence>
<feature type="transmembrane region" description="Helical" evidence="1">
    <location>
        <begin position="177"/>
        <end position="198"/>
    </location>
</feature>